<reference evidence="12" key="1">
    <citation type="submission" date="2016-03" db="EMBL/GenBank/DDBJ databases">
        <title>Complete genome sequence of Solimmundus cernigliae, representing a novel lineage of polycyclic aromatic hydrocarbon degraders within the Gammaproteobacteria.</title>
        <authorList>
            <person name="Singleton D.R."/>
            <person name="Dickey A.N."/>
            <person name="Scholl E.H."/>
            <person name="Wright F.A."/>
            <person name="Aitken M.D."/>
        </authorList>
    </citation>
    <scope>NUCLEOTIDE SEQUENCE [LARGE SCALE GENOMIC DNA]</scope>
    <source>
        <strain evidence="12">TR3.2</strain>
    </source>
</reference>
<dbReference type="InterPro" id="IPR014029">
    <property type="entry name" value="NADH_UbQ_OxRdtase_49kDa_CS"/>
</dbReference>
<name>A0A1B1YRH2_9GAMM</name>
<dbReference type="PANTHER" id="PTHR11993">
    <property type="entry name" value="NADH-UBIQUINONE OXIDOREDUCTASE 49 KDA SUBUNIT"/>
    <property type="match status" value="1"/>
</dbReference>
<feature type="domain" description="NADH-quinone oxidoreductase subunit D" evidence="10">
    <location>
        <begin position="120"/>
        <end position="169"/>
    </location>
</feature>
<evidence type="ECO:0000256" key="1">
    <source>
        <dbReference type="ARBA" id="ARBA00002378"/>
    </source>
</evidence>
<dbReference type="KEGG" id="gbi:PG2T_03300"/>
<dbReference type="InterPro" id="IPR022885">
    <property type="entry name" value="NDH1_su_D/H"/>
</dbReference>
<dbReference type="PROSITE" id="PS00535">
    <property type="entry name" value="COMPLEX1_49K"/>
    <property type="match status" value="1"/>
</dbReference>
<protein>
    <recommendedName>
        <fullName evidence="8">NADH-quinone oxidoreductase subunit D</fullName>
        <ecNumber evidence="8">7.1.1.-</ecNumber>
    </recommendedName>
    <alternativeName>
        <fullName evidence="8">NADH dehydrogenase I subunit D</fullName>
    </alternativeName>
    <alternativeName>
        <fullName evidence="8">NDH-1 subunit D</fullName>
    </alternativeName>
</protein>
<evidence type="ECO:0000256" key="2">
    <source>
        <dbReference type="ARBA" id="ARBA00005769"/>
    </source>
</evidence>
<feature type="domain" description="NADH-quinone oxidoreductase subunit D" evidence="10">
    <location>
        <begin position="185"/>
        <end position="417"/>
    </location>
</feature>
<dbReference type="FunFam" id="1.10.645.10:FF:000005">
    <property type="entry name" value="NADH-quinone oxidoreductase subunit D"/>
    <property type="match status" value="1"/>
</dbReference>
<keyword evidence="8" id="KW-0472">Membrane</keyword>
<sequence>MAEIRNYTMNFGPQHPAAHGVLRLVLEMDGEVVQRADPHIGLLHRGTEKLVESKPYNHSIGYMDRLDYVSMMCNEHAYVLGVERLLGIEPPIRAQYIRVLFDEITRVLNHLMWLGAHALDMGAMTVFLYCFREREDLMDCYEAVSGARMHATYYRPGGVYRDLPDSVAKYETSKWRDEKATKAFNRDREGSLLDFIEAFTERFPGCVDDYESLLTNNRIWKQRTVGIGVVSPERARQLGFTGPMLRGSGVAWDLRRKQPYEVYNELDFQIPVGVNGDCYDRYLVRVAEMRQSNRIIRQCVDWLRSNPGPVMLADHKITPPSRTEMKADMEALIHHFKLFTEGYAVPQGEVYAAVEAPKGEFGVYMIADGSNKPYRVKLRAPGFPHLAAIDEMVRGHMLADLVAIIATLDIVFGEIDR</sequence>
<evidence type="ECO:0000313" key="11">
    <source>
        <dbReference type="EMBL" id="ANX03312.1"/>
    </source>
</evidence>
<dbReference type="SUPFAM" id="SSF56762">
    <property type="entry name" value="HydB/Nqo4-like"/>
    <property type="match status" value="1"/>
</dbReference>
<dbReference type="EC" id="7.1.1.-" evidence="8"/>
<keyword evidence="5 8" id="KW-1278">Translocase</keyword>
<dbReference type="RefSeq" id="WP_068802817.1">
    <property type="nucleotide sequence ID" value="NZ_CP014671.1"/>
</dbReference>
<comment type="subunit">
    <text evidence="8">NDH-1 is composed of 14 different subunits. Subunits NuoB, C, D, E, F, and G constitute the peripheral sector of the complex.</text>
</comment>
<keyword evidence="6 8" id="KW-0520">NAD</keyword>
<dbReference type="STRING" id="1810504.PG2T_03300"/>
<dbReference type="Gene3D" id="1.10.645.10">
    <property type="entry name" value="Cytochrome-c3 Hydrogenase, chain B"/>
    <property type="match status" value="1"/>
</dbReference>
<keyword evidence="4 8" id="KW-0874">Quinone</keyword>
<dbReference type="GO" id="GO:0051287">
    <property type="term" value="F:NAD binding"/>
    <property type="evidence" value="ECO:0007669"/>
    <property type="project" value="InterPro"/>
</dbReference>
<evidence type="ECO:0000256" key="9">
    <source>
        <dbReference type="RuleBase" id="RU003685"/>
    </source>
</evidence>
<evidence type="ECO:0000256" key="5">
    <source>
        <dbReference type="ARBA" id="ARBA00022967"/>
    </source>
</evidence>
<dbReference type="Pfam" id="PF00346">
    <property type="entry name" value="Complex1_49kDa"/>
    <property type="match status" value="2"/>
</dbReference>
<dbReference type="HAMAP" id="MF_01358">
    <property type="entry name" value="NDH1_NuoD"/>
    <property type="match status" value="1"/>
</dbReference>
<gene>
    <name evidence="8" type="primary">nuoD</name>
    <name evidence="11" type="ORF">PG2T_03300</name>
</gene>
<dbReference type="AlphaFoldDB" id="A0A1B1YRH2"/>
<dbReference type="GO" id="GO:0050136">
    <property type="term" value="F:NADH dehydrogenase (quinone) (non-electrogenic) activity"/>
    <property type="evidence" value="ECO:0007669"/>
    <property type="project" value="UniProtKB-UniRule"/>
</dbReference>
<proteinExistence type="inferred from homology"/>
<evidence type="ECO:0000256" key="3">
    <source>
        <dbReference type="ARBA" id="ARBA00022448"/>
    </source>
</evidence>
<dbReference type="OrthoDB" id="9801496at2"/>
<evidence type="ECO:0000313" key="12">
    <source>
        <dbReference type="Proteomes" id="UP000092952"/>
    </source>
</evidence>
<dbReference type="InParanoid" id="A0A1B1YRH2"/>
<dbReference type="PANTHER" id="PTHR11993:SF10">
    <property type="entry name" value="NADH DEHYDROGENASE [UBIQUINONE] IRON-SULFUR PROTEIN 2, MITOCHONDRIAL"/>
    <property type="match status" value="1"/>
</dbReference>
<dbReference type="Proteomes" id="UP000092952">
    <property type="component" value="Chromosome"/>
</dbReference>
<dbReference type="GO" id="GO:0048038">
    <property type="term" value="F:quinone binding"/>
    <property type="evidence" value="ECO:0007669"/>
    <property type="project" value="UniProtKB-KW"/>
</dbReference>
<comment type="function">
    <text evidence="1 8">NDH-1 shuttles electrons from NADH, via FMN and iron-sulfur (Fe-S) centers, to quinones in the respiratory chain. The immediate electron acceptor for the enzyme in this species is believed to be ubiquinone. Couples the redox reaction to proton translocation (for every two electrons transferred, four hydrogen ions are translocated across the cytoplasmic membrane), and thus conserves the redox energy in a proton gradient.</text>
</comment>
<keyword evidence="12" id="KW-1185">Reference proteome</keyword>
<dbReference type="NCBIfam" id="TIGR01962">
    <property type="entry name" value="NuoD"/>
    <property type="match status" value="1"/>
</dbReference>
<dbReference type="FunCoup" id="A0A1B1YRH2">
    <property type="interactions" value="387"/>
</dbReference>
<comment type="catalytic activity">
    <reaction evidence="8">
        <text>a quinone + NADH + 5 H(+)(in) = a quinol + NAD(+) + 4 H(+)(out)</text>
        <dbReference type="Rhea" id="RHEA:57888"/>
        <dbReference type="ChEBI" id="CHEBI:15378"/>
        <dbReference type="ChEBI" id="CHEBI:24646"/>
        <dbReference type="ChEBI" id="CHEBI:57540"/>
        <dbReference type="ChEBI" id="CHEBI:57945"/>
        <dbReference type="ChEBI" id="CHEBI:132124"/>
    </reaction>
</comment>
<evidence type="ECO:0000256" key="6">
    <source>
        <dbReference type="ARBA" id="ARBA00023027"/>
    </source>
</evidence>
<evidence type="ECO:0000256" key="4">
    <source>
        <dbReference type="ARBA" id="ARBA00022719"/>
    </source>
</evidence>
<evidence type="ECO:0000256" key="8">
    <source>
        <dbReference type="HAMAP-Rule" id="MF_01358"/>
    </source>
</evidence>
<dbReference type="GO" id="GO:0005886">
    <property type="term" value="C:plasma membrane"/>
    <property type="evidence" value="ECO:0007669"/>
    <property type="project" value="UniProtKB-SubCell"/>
</dbReference>
<comment type="subcellular location">
    <subcellularLocation>
        <location evidence="8">Cell membrane</location>
        <topology evidence="8">Peripheral membrane protein</topology>
        <orientation evidence="8">Cytoplasmic side</orientation>
    </subcellularLocation>
</comment>
<dbReference type="InterPro" id="IPR001135">
    <property type="entry name" value="NADH_Q_OxRdtase_suD"/>
</dbReference>
<comment type="similarity">
    <text evidence="2 8 9">Belongs to the complex I 49 kDa subunit family.</text>
</comment>
<keyword evidence="3 8" id="KW-0813">Transport</keyword>
<dbReference type="EMBL" id="CP014671">
    <property type="protein sequence ID" value="ANX03312.1"/>
    <property type="molecule type" value="Genomic_DNA"/>
</dbReference>
<accession>A0A1B1YRH2</accession>
<keyword evidence="7 8" id="KW-0830">Ubiquinone</keyword>
<dbReference type="NCBIfam" id="NF004739">
    <property type="entry name" value="PRK06075.1"/>
    <property type="match status" value="1"/>
</dbReference>
<evidence type="ECO:0000256" key="7">
    <source>
        <dbReference type="ARBA" id="ARBA00023075"/>
    </source>
</evidence>
<organism evidence="11 12">
    <name type="scientific">Immundisolibacter cernigliae</name>
    <dbReference type="NCBI Taxonomy" id="1810504"/>
    <lineage>
        <taxon>Bacteria</taxon>
        <taxon>Pseudomonadati</taxon>
        <taxon>Pseudomonadota</taxon>
        <taxon>Gammaproteobacteria</taxon>
        <taxon>Immundisolibacterales</taxon>
        <taxon>Immundisolibacteraceae</taxon>
        <taxon>Immundisolibacter</taxon>
    </lineage>
</organism>
<dbReference type="InterPro" id="IPR029014">
    <property type="entry name" value="NiFe-Hase_large"/>
</dbReference>
<evidence type="ECO:0000259" key="10">
    <source>
        <dbReference type="Pfam" id="PF00346"/>
    </source>
</evidence>
<keyword evidence="8" id="KW-1003">Cell membrane</keyword>